<dbReference type="KEGG" id="rul:UC8_23650"/>
<dbReference type="Pfam" id="PF00498">
    <property type="entry name" value="FHA"/>
    <property type="match status" value="1"/>
</dbReference>
<evidence type="ECO:0000256" key="1">
    <source>
        <dbReference type="SAM" id="MobiDB-lite"/>
    </source>
</evidence>
<name>A0A5B9QTF2_9BACT</name>
<dbReference type="InterPro" id="IPR000253">
    <property type="entry name" value="FHA_dom"/>
</dbReference>
<evidence type="ECO:0000313" key="3">
    <source>
        <dbReference type="EMBL" id="QEG40356.1"/>
    </source>
</evidence>
<accession>A0A5B9QTF2</accession>
<dbReference type="PROSITE" id="PS50006">
    <property type="entry name" value="FHA_DOMAIN"/>
    <property type="match status" value="1"/>
</dbReference>
<keyword evidence="4" id="KW-1185">Reference proteome</keyword>
<feature type="domain" description="FHA" evidence="2">
    <location>
        <begin position="20"/>
        <end position="69"/>
    </location>
</feature>
<sequence length="140" mass="15676">MGELVPCGGGDPIPLFKSKLVLGRRESCDISLKFANVSGQHCRMSLESGYWFVRDLSSRNGTKVDGRRIFRKRLDPGCVLSIAKHDFNVEYDPQKLGAFGTPPPDDDDAEELLRRSLMDRAGLSRRNPNQPNTNKNILDD</sequence>
<evidence type="ECO:0000259" key="2">
    <source>
        <dbReference type="PROSITE" id="PS50006"/>
    </source>
</evidence>
<feature type="region of interest" description="Disordered" evidence="1">
    <location>
        <begin position="118"/>
        <end position="140"/>
    </location>
</feature>
<dbReference type="Proteomes" id="UP000325286">
    <property type="component" value="Chromosome"/>
</dbReference>
<dbReference type="Gene3D" id="2.60.200.20">
    <property type="match status" value="1"/>
</dbReference>
<dbReference type="AlphaFoldDB" id="A0A5B9QTF2"/>
<evidence type="ECO:0000313" key="4">
    <source>
        <dbReference type="Proteomes" id="UP000325286"/>
    </source>
</evidence>
<reference evidence="3 4" key="1">
    <citation type="submission" date="2019-08" db="EMBL/GenBank/DDBJ databases">
        <title>Deep-cultivation of Planctomycetes and their phenomic and genomic characterization uncovers novel biology.</title>
        <authorList>
            <person name="Wiegand S."/>
            <person name="Jogler M."/>
            <person name="Boedeker C."/>
            <person name="Pinto D."/>
            <person name="Vollmers J."/>
            <person name="Rivas-Marin E."/>
            <person name="Kohn T."/>
            <person name="Peeters S.H."/>
            <person name="Heuer A."/>
            <person name="Rast P."/>
            <person name="Oberbeckmann S."/>
            <person name="Bunk B."/>
            <person name="Jeske O."/>
            <person name="Meyerdierks A."/>
            <person name="Storesund J.E."/>
            <person name="Kallscheuer N."/>
            <person name="Luecker S."/>
            <person name="Lage O.M."/>
            <person name="Pohl T."/>
            <person name="Merkel B.J."/>
            <person name="Hornburger P."/>
            <person name="Mueller R.-W."/>
            <person name="Bruemmer F."/>
            <person name="Labrenz M."/>
            <person name="Spormann A.M."/>
            <person name="Op den Camp H."/>
            <person name="Overmann J."/>
            <person name="Amann R."/>
            <person name="Jetten M.S.M."/>
            <person name="Mascher T."/>
            <person name="Medema M.H."/>
            <person name="Devos D.P."/>
            <person name="Kaster A.-K."/>
            <person name="Ovreas L."/>
            <person name="Rohde M."/>
            <person name="Galperin M.Y."/>
            <person name="Jogler C."/>
        </authorList>
    </citation>
    <scope>NUCLEOTIDE SEQUENCE [LARGE SCALE GENOMIC DNA]</scope>
    <source>
        <strain evidence="3 4">UC8</strain>
    </source>
</reference>
<proteinExistence type="predicted"/>
<dbReference type="SMART" id="SM00240">
    <property type="entry name" value="FHA"/>
    <property type="match status" value="1"/>
</dbReference>
<dbReference type="EMBL" id="CP042914">
    <property type="protein sequence ID" value="QEG40356.1"/>
    <property type="molecule type" value="Genomic_DNA"/>
</dbReference>
<dbReference type="OrthoDB" id="151099at2"/>
<dbReference type="SUPFAM" id="SSF49879">
    <property type="entry name" value="SMAD/FHA domain"/>
    <property type="match status" value="1"/>
</dbReference>
<protein>
    <submittedName>
        <fullName evidence="3">FHA domain protein</fullName>
    </submittedName>
</protein>
<feature type="compositionally biased region" description="Polar residues" evidence="1">
    <location>
        <begin position="126"/>
        <end position="140"/>
    </location>
</feature>
<gene>
    <name evidence="3" type="ORF">UC8_23650</name>
</gene>
<dbReference type="InterPro" id="IPR008984">
    <property type="entry name" value="SMAD_FHA_dom_sf"/>
</dbReference>
<dbReference type="CDD" id="cd00060">
    <property type="entry name" value="FHA"/>
    <property type="match status" value="1"/>
</dbReference>
<organism evidence="3 4">
    <name type="scientific">Roseimaritima ulvae</name>
    <dbReference type="NCBI Taxonomy" id="980254"/>
    <lineage>
        <taxon>Bacteria</taxon>
        <taxon>Pseudomonadati</taxon>
        <taxon>Planctomycetota</taxon>
        <taxon>Planctomycetia</taxon>
        <taxon>Pirellulales</taxon>
        <taxon>Pirellulaceae</taxon>
        <taxon>Roseimaritima</taxon>
    </lineage>
</organism>